<dbReference type="Gene3D" id="2.40.100.10">
    <property type="entry name" value="Cyclophilin-like"/>
    <property type="match status" value="1"/>
</dbReference>
<evidence type="ECO:0000256" key="1">
    <source>
        <dbReference type="SAM" id="SignalP"/>
    </source>
</evidence>
<feature type="signal peptide" evidence="1">
    <location>
        <begin position="1"/>
        <end position="30"/>
    </location>
</feature>
<keyword evidence="1" id="KW-0732">Signal</keyword>
<organism evidence="3 4">
    <name type="scientific">Chlorella ohadii</name>
    <dbReference type="NCBI Taxonomy" id="2649997"/>
    <lineage>
        <taxon>Eukaryota</taxon>
        <taxon>Viridiplantae</taxon>
        <taxon>Chlorophyta</taxon>
        <taxon>core chlorophytes</taxon>
        <taxon>Trebouxiophyceae</taxon>
        <taxon>Chlorellales</taxon>
        <taxon>Chlorellaceae</taxon>
        <taxon>Chlorella clade</taxon>
        <taxon>Chlorella</taxon>
    </lineage>
</organism>
<dbReference type="SUPFAM" id="SSF50891">
    <property type="entry name" value="Cyclophilin-like"/>
    <property type="match status" value="1"/>
</dbReference>
<dbReference type="InterPro" id="IPR044233">
    <property type="entry name" value="CYP23-like"/>
</dbReference>
<dbReference type="EMBL" id="JADXDR010000032">
    <property type="protein sequence ID" value="KAI7844355.1"/>
    <property type="molecule type" value="Genomic_DNA"/>
</dbReference>
<gene>
    <name evidence="3" type="ORF">COHA_002153</name>
</gene>
<dbReference type="Pfam" id="PF00160">
    <property type="entry name" value="Pro_isomerase"/>
    <property type="match status" value="1"/>
</dbReference>
<feature type="domain" description="PPIase cyclophilin-type" evidence="2">
    <location>
        <begin position="38"/>
        <end position="201"/>
    </location>
</feature>
<accession>A0AAD5H8C1</accession>
<evidence type="ECO:0000259" key="2">
    <source>
        <dbReference type="PROSITE" id="PS50072"/>
    </source>
</evidence>
<keyword evidence="4" id="KW-1185">Reference proteome</keyword>
<dbReference type="AlphaFoldDB" id="A0AAD5H8C1"/>
<dbReference type="InterPro" id="IPR002130">
    <property type="entry name" value="Cyclophilin-type_PPIase_dom"/>
</dbReference>
<sequence length="246" mass="27004">MRSTARQLAAPLLLLAAALTAAALPAAAQADNPLLTLSRERVVFQTEHGDIHFGFYQKAAPNTVEHIKRCAELGLYNTNHIFRVDKGFVAQVDGVENGRKAPMNALQQEVAQRRVPLEVHDSVRHDRRGILSMARYDDPNSGGSSFSMLLGPAPHLDKQYTIFGLVTQGLDTLAKLEELPTRKEGIFVMPLDRISILSTYMYVVDDSASGAGAPKLCTEALAQLQVRYDAQSAALENIRKERLPGR</sequence>
<proteinExistence type="predicted"/>
<dbReference type="InterPro" id="IPR029000">
    <property type="entry name" value="Cyclophilin-like_dom_sf"/>
</dbReference>
<dbReference type="GO" id="GO:0003755">
    <property type="term" value="F:peptidyl-prolyl cis-trans isomerase activity"/>
    <property type="evidence" value="ECO:0007669"/>
    <property type="project" value="InterPro"/>
</dbReference>
<evidence type="ECO:0000313" key="3">
    <source>
        <dbReference type="EMBL" id="KAI7844355.1"/>
    </source>
</evidence>
<name>A0AAD5H8C1_9CHLO</name>
<comment type="caution">
    <text evidence="3">The sequence shown here is derived from an EMBL/GenBank/DDBJ whole genome shotgun (WGS) entry which is preliminary data.</text>
</comment>
<feature type="chain" id="PRO_5042150163" description="PPIase cyclophilin-type domain-containing protein" evidence="1">
    <location>
        <begin position="31"/>
        <end position="246"/>
    </location>
</feature>
<protein>
    <recommendedName>
        <fullName evidence="2">PPIase cyclophilin-type domain-containing protein</fullName>
    </recommendedName>
</protein>
<dbReference type="PROSITE" id="PS50072">
    <property type="entry name" value="CSA_PPIASE_2"/>
    <property type="match status" value="1"/>
</dbReference>
<dbReference type="Proteomes" id="UP001205105">
    <property type="component" value="Unassembled WGS sequence"/>
</dbReference>
<dbReference type="PANTHER" id="PTHR47511:SF1">
    <property type="entry name" value="PEPTIDYL-PROLYL CIS-TRANS ISOMERASE CYP23"/>
    <property type="match status" value="1"/>
</dbReference>
<reference evidence="3" key="1">
    <citation type="submission" date="2020-11" db="EMBL/GenBank/DDBJ databases">
        <title>Chlorella ohadii genome sequencing and assembly.</title>
        <authorList>
            <person name="Murik O."/>
            <person name="Treves H."/>
            <person name="Kedem I."/>
            <person name="Shotland Y."/>
            <person name="Kaplan A."/>
        </authorList>
    </citation>
    <scope>NUCLEOTIDE SEQUENCE</scope>
    <source>
        <strain evidence="3">1</strain>
    </source>
</reference>
<dbReference type="PANTHER" id="PTHR47511">
    <property type="entry name" value="PEPTIDYL-PROLYL CIS-TRANS ISOMERASE CYP23"/>
    <property type="match status" value="1"/>
</dbReference>
<evidence type="ECO:0000313" key="4">
    <source>
        <dbReference type="Proteomes" id="UP001205105"/>
    </source>
</evidence>